<feature type="transmembrane region" description="Helical" evidence="2">
    <location>
        <begin position="144"/>
        <end position="162"/>
    </location>
</feature>
<organism evidence="3 4">
    <name type="scientific">Tilletiopsis washingtonensis</name>
    <dbReference type="NCBI Taxonomy" id="58919"/>
    <lineage>
        <taxon>Eukaryota</taxon>
        <taxon>Fungi</taxon>
        <taxon>Dikarya</taxon>
        <taxon>Basidiomycota</taxon>
        <taxon>Ustilaginomycotina</taxon>
        <taxon>Exobasidiomycetes</taxon>
        <taxon>Entylomatales</taxon>
        <taxon>Entylomatales incertae sedis</taxon>
        <taxon>Tilletiopsis</taxon>
    </lineage>
</organism>
<evidence type="ECO:0000256" key="1">
    <source>
        <dbReference type="SAM" id="MobiDB-lite"/>
    </source>
</evidence>
<evidence type="ECO:0000313" key="4">
    <source>
        <dbReference type="Proteomes" id="UP000245946"/>
    </source>
</evidence>
<dbReference type="RefSeq" id="XP_025596226.1">
    <property type="nucleotide sequence ID" value="XM_025745455.1"/>
</dbReference>
<evidence type="ECO:0000313" key="3">
    <source>
        <dbReference type="EMBL" id="PWN95947.1"/>
    </source>
</evidence>
<protein>
    <submittedName>
        <fullName evidence="3">Uncharacterized protein</fullName>
    </submittedName>
</protein>
<name>A0A316Z2D1_9BASI</name>
<dbReference type="AlphaFoldDB" id="A0A316Z2D1"/>
<reference evidence="3 4" key="1">
    <citation type="journal article" date="2018" name="Mol. Biol. Evol.">
        <title>Broad Genomic Sampling Reveals a Smut Pathogenic Ancestry of the Fungal Clade Ustilaginomycotina.</title>
        <authorList>
            <person name="Kijpornyongpan T."/>
            <person name="Mondo S.J."/>
            <person name="Barry K."/>
            <person name="Sandor L."/>
            <person name="Lee J."/>
            <person name="Lipzen A."/>
            <person name="Pangilinan J."/>
            <person name="LaButti K."/>
            <person name="Hainaut M."/>
            <person name="Henrissat B."/>
            <person name="Grigoriev I.V."/>
            <person name="Spatafora J.W."/>
            <person name="Aime M.C."/>
        </authorList>
    </citation>
    <scope>NUCLEOTIDE SEQUENCE [LARGE SCALE GENOMIC DNA]</scope>
    <source>
        <strain evidence="3 4">MCA 4186</strain>
    </source>
</reference>
<accession>A0A316Z2D1</accession>
<keyword evidence="2" id="KW-0472">Membrane</keyword>
<dbReference type="Proteomes" id="UP000245946">
    <property type="component" value="Unassembled WGS sequence"/>
</dbReference>
<feature type="transmembrane region" description="Helical" evidence="2">
    <location>
        <begin position="222"/>
        <end position="243"/>
    </location>
</feature>
<evidence type="ECO:0000256" key="2">
    <source>
        <dbReference type="SAM" id="Phobius"/>
    </source>
</evidence>
<proteinExistence type="predicted"/>
<dbReference type="EMBL" id="KZ819301">
    <property type="protein sequence ID" value="PWN95947.1"/>
    <property type="molecule type" value="Genomic_DNA"/>
</dbReference>
<gene>
    <name evidence="3" type="ORF">FA09DRAFT_362275</name>
</gene>
<feature type="region of interest" description="Disordered" evidence="1">
    <location>
        <begin position="1"/>
        <end position="78"/>
    </location>
</feature>
<keyword evidence="2" id="KW-1133">Transmembrane helix</keyword>
<keyword evidence="4" id="KW-1185">Reference proteome</keyword>
<feature type="compositionally biased region" description="Basic and acidic residues" evidence="1">
    <location>
        <begin position="38"/>
        <end position="54"/>
    </location>
</feature>
<dbReference type="GeneID" id="37272999"/>
<keyword evidence="2" id="KW-0812">Transmembrane</keyword>
<sequence>MATINASFVSAPRSIEQSNTAASPIHHQTTSHAALMRGRAEQRAGSALEKDLEKGAGAQQPHAQDLARSGSPDEDRDDLNTLAEAAAGNPELAIQQLLSTYNAAVARAISYDNFIWSTPGVTLAAHAFLFSIALAGVNSQASRIISMILSLLISLIIFQVFARHRQAEVAMSVWLQAFEERHFAGLKPEDHLHSRGLQLKKELRHSRIPNGILFPQVGNYNMWQGAIVLIGMVALATLIMTCVRDDLFRNPA</sequence>
<dbReference type="OrthoDB" id="3158694at2759"/>
<feature type="transmembrane region" description="Helical" evidence="2">
    <location>
        <begin position="114"/>
        <end position="137"/>
    </location>
</feature>
<feature type="compositionally biased region" description="Polar residues" evidence="1">
    <location>
        <begin position="15"/>
        <end position="32"/>
    </location>
</feature>